<dbReference type="EMBL" id="JAESVN010000002">
    <property type="protein sequence ID" value="MBL4917022.1"/>
    <property type="molecule type" value="Genomic_DNA"/>
</dbReference>
<accession>A0A8K0VCY6</accession>
<dbReference type="AlphaFoldDB" id="A0A8K0VCY6"/>
<evidence type="ECO:0000313" key="2">
    <source>
        <dbReference type="Proteomes" id="UP000648908"/>
    </source>
</evidence>
<dbReference type="Proteomes" id="UP000648908">
    <property type="component" value="Unassembled WGS sequence"/>
</dbReference>
<evidence type="ECO:0000313" key="1">
    <source>
        <dbReference type="EMBL" id="MBL4917022.1"/>
    </source>
</evidence>
<protein>
    <submittedName>
        <fullName evidence="1">Uncharacterized protein</fullName>
    </submittedName>
</protein>
<organism evidence="1 2">
    <name type="scientific">Szabonella alba</name>
    <dbReference type="NCBI Taxonomy" id="2804194"/>
    <lineage>
        <taxon>Bacteria</taxon>
        <taxon>Pseudomonadati</taxon>
        <taxon>Pseudomonadota</taxon>
        <taxon>Alphaproteobacteria</taxon>
        <taxon>Rhodobacterales</taxon>
        <taxon>Paracoccaceae</taxon>
        <taxon>Szabonella</taxon>
    </lineage>
</organism>
<gene>
    <name evidence="1" type="ORF">JL811_07270</name>
</gene>
<reference evidence="1" key="1">
    <citation type="submission" date="2021-01" db="EMBL/GenBank/DDBJ databases">
        <title>Tabrizicola alba sp. nov. a motile alkaliphilic bacterium isolated from a soda lake.</title>
        <authorList>
            <person name="Szuroczki S."/>
            <person name="Abbaszade G."/>
            <person name="Schumann P."/>
            <person name="Toth E."/>
        </authorList>
    </citation>
    <scope>NUCLEOTIDE SEQUENCE</scope>
    <source>
        <strain evidence="1">DMG-N-6</strain>
    </source>
</reference>
<keyword evidence="2" id="KW-1185">Reference proteome</keyword>
<proteinExistence type="predicted"/>
<dbReference type="RefSeq" id="WP_202687812.1">
    <property type="nucleotide sequence ID" value="NZ_JAESVN010000002.1"/>
</dbReference>
<sequence length="86" mass="9675">MALAELARNRDRLQERLDGLNPAPAPDLDPLIAARIGALHQIWADGKRAEINLSLARSRAEWITRRDIAAHSFGRWQVLCRLSPPD</sequence>
<comment type="caution">
    <text evidence="1">The sequence shown here is derived from an EMBL/GenBank/DDBJ whole genome shotgun (WGS) entry which is preliminary data.</text>
</comment>
<name>A0A8K0VCY6_9RHOB</name>